<dbReference type="EMBL" id="CP002117">
    <property type="protein sequence ID" value="ADN36350.1"/>
    <property type="molecule type" value="Genomic_DNA"/>
</dbReference>
<dbReference type="OrthoDB" id="86287at2157"/>
<dbReference type="PANTHER" id="PTHR43471:SF13">
    <property type="entry name" value="ABC-2 TYPE TRANSPORT SYSTEM PERMEASE PROTEIN"/>
    <property type="match status" value="1"/>
</dbReference>
<evidence type="ECO:0000313" key="2">
    <source>
        <dbReference type="EMBL" id="ADN36350.1"/>
    </source>
</evidence>
<protein>
    <submittedName>
        <fullName evidence="2">ABC-type transport system involved in multi-copper enzyme maturation permease component-like protein</fullName>
    </submittedName>
</protein>
<dbReference type="HOGENOM" id="CLU_068384_0_0_2"/>
<feature type="transmembrane region" description="Helical" evidence="1">
    <location>
        <begin position="123"/>
        <end position="150"/>
    </location>
</feature>
<evidence type="ECO:0000313" key="3">
    <source>
        <dbReference type="Proteomes" id="UP000006565"/>
    </source>
</evidence>
<dbReference type="GO" id="GO:0005886">
    <property type="term" value="C:plasma membrane"/>
    <property type="evidence" value="ECO:0007669"/>
    <property type="project" value="UniProtKB-SubCell"/>
</dbReference>
<dbReference type="PANTHER" id="PTHR43471">
    <property type="entry name" value="ABC TRANSPORTER PERMEASE"/>
    <property type="match status" value="1"/>
</dbReference>
<keyword evidence="1" id="KW-0472">Membrane</keyword>
<dbReference type="RefSeq" id="WP_013329527.1">
    <property type="nucleotide sequence ID" value="NC_014507.1"/>
</dbReference>
<keyword evidence="3" id="KW-1185">Reference proteome</keyword>
<dbReference type="AlphaFoldDB" id="E1RGQ5"/>
<dbReference type="Proteomes" id="UP000006565">
    <property type="component" value="Chromosome"/>
</dbReference>
<dbReference type="STRING" id="679926.Mpet_1593"/>
<keyword evidence="1" id="KW-0812">Transmembrane</keyword>
<keyword evidence="1" id="KW-1133">Transmembrane helix</keyword>
<proteinExistence type="predicted"/>
<feature type="transmembrane region" description="Helical" evidence="1">
    <location>
        <begin position="191"/>
        <end position="209"/>
    </location>
</feature>
<organism evidence="2 3">
    <name type="scientific">Methanolacinia petrolearia (strain DSM 11571 / OCM 486 / SEBR 4847)</name>
    <name type="common">Methanoplanus petrolearius</name>
    <dbReference type="NCBI Taxonomy" id="679926"/>
    <lineage>
        <taxon>Archaea</taxon>
        <taxon>Methanobacteriati</taxon>
        <taxon>Methanobacteriota</taxon>
        <taxon>Stenosarchaea group</taxon>
        <taxon>Methanomicrobia</taxon>
        <taxon>Methanomicrobiales</taxon>
        <taxon>Methanomicrobiaceae</taxon>
        <taxon>Methanolacinia</taxon>
    </lineage>
</organism>
<reference evidence="2 3" key="1">
    <citation type="journal article" date="2010" name="Stand. Genomic Sci.">
        <title>Complete genome sequence of Methanoplanus petrolearius type strain (SEBR 4847).</title>
        <authorList>
            <person name="Brambilla E."/>
            <person name="Djao O.D."/>
            <person name="Daligault H."/>
            <person name="Lapidus A."/>
            <person name="Lucas S."/>
            <person name="Hammon N."/>
            <person name="Nolan M."/>
            <person name="Tice H."/>
            <person name="Cheng J.F."/>
            <person name="Han C."/>
            <person name="Tapia R."/>
            <person name="Goodwin L."/>
            <person name="Pitluck S."/>
            <person name="Liolios K."/>
            <person name="Ivanova N."/>
            <person name="Mavromatis K."/>
            <person name="Mikhailova N."/>
            <person name="Pati A."/>
            <person name="Chen A."/>
            <person name="Palaniappan K."/>
            <person name="Land M."/>
            <person name="Hauser L."/>
            <person name="Chang Y.J."/>
            <person name="Jeffries C.D."/>
            <person name="Rohde M."/>
            <person name="Spring S."/>
            <person name="Sikorski J."/>
            <person name="Goker M."/>
            <person name="Woyke T."/>
            <person name="Bristow J."/>
            <person name="Eisen J.A."/>
            <person name="Markowitz V."/>
            <person name="Hugenholtz P."/>
            <person name="Kyrpides N.C."/>
            <person name="Klenk H.P."/>
        </authorList>
    </citation>
    <scope>NUCLEOTIDE SEQUENCE [LARGE SCALE GENOMIC DNA]</scope>
    <source>
        <strain evidence="3">DSM 11571 / OCM 486 / SEBR 4847</strain>
    </source>
</reference>
<dbReference type="Pfam" id="PF12679">
    <property type="entry name" value="ABC2_membrane_2"/>
    <property type="match status" value="1"/>
</dbReference>
<dbReference type="GO" id="GO:0140359">
    <property type="term" value="F:ABC-type transporter activity"/>
    <property type="evidence" value="ECO:0007669"/>
    <property type="project" value="InterPro"/>
</dbReference>
<dbReference type="KEGG" id="mpi:Mpet_1593"/>
<feature type="transmembrane region" description="Helical" evidence="1">
    <location>
        <begin position="156"/>
        <end position="179"/>
    </location>
</feature>
<dbReference type="eggNOG" id="arCOG02436">
    <property type="taxonomic scope" value="Archaea"/>
</dbReference>
<accession>E1RGQ5</accession>
<feature type="transmembrane region" description="Helical" evidence="1">
    <location>
        <begin position="68"/>
        <end position="95"/>
    </location>
</feature>
<feature type="transmembrane region" description="Helical" evidence="1">
    <location>
        <begin position="299"/>
        <end position="321"/>
    </location>
</feature>
<evidence type="ECO:0000256" key="1">
    <source>
        <dbReference type="SAM" id="Phobius"/>
    </source>
</evidence>
<name>E1RGQ5_METP4</name>
<dbReference type="GeneID" id="9744064"/>
<feature type="transmembrane region" description="Helical" evidence="1">
    <location>
        <begin position="21"/>
        <end position="39"/>
    </location>
</feature>
<gene>
    <name evidence="2" type="ordered locus">Mpet_1593</name>
</gene>
<sequence length="327" mass="36761">MDLHRIRLIAIKEAQDHLTSFRFIGLLFLLLTICGIFFLKETGTYLEGIRSCSSGTSSIYNLPYTVNIFGGIMSAIGGRSIFGPIIAVALGFDLITKERESGSIKAILSVPVYRDEVINGKALGGIIVLAITTTIVFVLAFAVLLVHSIVPGVTELSYIFMFWLFTVLFLSGVFIMSLMISTFSKTSGMSLVFSLLALLFFMSVVYTAGNYTAEIIMGSDPSTEYQYIDSLDNNELYQMSVDYNKNKDELMQFVEYISIRMDYWELSKVLTWPQHSRDYSGSLEFDRTLPPVGETLASMWGYVLFLIAYPAVFFGIAYVRFMRTDLR</sequence>